<evidence type="ECO:0000256" key="3">
    <source>
        <dbReference type="ARBA" id="ARBA00022448"/>
    </source>
</evidence>
<dbReference type="Pfam" id="PF04718">
    <property type="entry name" value="ATP-synt_G"/>
    <property type="match status" value="1"/>
</dbReference>
<evidence type="ECO:0000313" key="11">
    <source>
        <dbReference type="Proteomes" id="UP000011777"/>
    </source>
</evidence>
<dbReference type="EMBL" id="AOGT01000651">
    <property type="protein sequence ID" value="EMG49462.1"/>
    <property type="molecule type" value="Genomic_DNA"/>
</dbReference>
<dbReference type="GO" id="GO:0015078">
    <property type="term" value="F:proton transmembrane transporter activity"/>
    <property type="evidence" value="ECO:0007669"/>
    <property type="project" value="InterPro"/>
</dbReference>
<proteinExistence type="inferred from homology"/>
<dbReference type="GO" id="GO:0031966">
    <property type="term" value="C:mitochondrial membrane"/>
    <property type="evidence" value="ECO:0007669"/>
    <property type="project" value="UniProtKB-SubCell"/>
</dbReference>
<dbReference type="eggNOG" id="KOG4103">
    <property type="taxonomic scope" value="Eukaryota"/>
</dbReference>
<dbReference type="GO" id="GO:0045259">
    <property type="term" value="C:proton-transporting ATP synthase complex"/>
    <property type="evidence" value="ECO:0007669"/>
    <property type="project" value="UniProtKB-KW"/>
</dbReference>
<evidence type="ECO:0000256" key="2">
    <source>
        <dbReference type="ARBA" id="ARBA00005699"/>
    </source>
</evidence>
<name>M3HPQ3_CANMX</name>
<evidence type="ECO:0000256" key="4">
    <source>
        <dbReference type="ARBA" id="ARBA00022547"/>
    </source>
</evidence>
<comment type="caution">
    <text evidence="10">The sequence shown here is derived from an EMBL/GenBank/DDBJ whole genome shotgun (WGS) entry which is preliminary data.</text>
</comment>
<accession>M3HPQ3</accession>
<dbReference type="STRING" id="1245528.M3HPQ3"/>
<evidence type="ECO:0000256" key="5">
    <source>
        <dbReference type="ARBA" id="ARBA00022781"/>
    </source>
</evidence>
<evidence type="ECO:0000256" key="8">
    <source>
        <dbReference type="ARBA" id="ARBA00023136"/>
    </source>
</evidence>
<comment type="subcellular location">
    <subcellularLocation>
        <location evidence="1">Mitochondrion membrane</location>
    </subcellularLocation>
</comment>
<dbReference type="OrthoDB" id="437at2759"/>
<dbReference type="AlphaFoldDB" id="M3HPQ3"/>
<keyword evidence="7" id="KW-0496">Mitochondrion</keyword>
<reference evidence="10 11" key="1">
    <citation type="submission" date="2013-02" db="EMBL/GenBank/DDBJ databases">
        <title>Genome sequence of Candida maltosa Xu316, a potential industrial strain for xylitol and ethanol production.</title>
        <authorList>
            <person name="Yu J."/>
            <person name="Wang Q."/>
            <person name="Geng X."/>
            <person name="Bao W."/>
            <person name="He P."/>
            <person name="Cai J."/>
        </authorList>
    </citation>
    <scope>NUCLEOTIDE SEQUENCE [LARGE SCALE GENOMIC DNA]</scope>
    <source>
        <strain evidence="11">Xu316</strain>
    </source>
</reference>
<dbReference type="GO" id="GO:0015986">
    <property type="term" value="P:proton motive force-driven ATP synthesis"/>
    <property type="evidence" value="ECO:0007669"/>
    <property type="project" value="InterPro"/>
</dbReference>
<keyword evidence="8" id="KW-0472">Membrane</keyword>
<evidence type="ECO:0000256" key="7">
    <source>
        <dbReference type="ARBA" id="ARBA00023128"/>
    </source>
</evidence>
<evidence type="ECO:0000256" key="9">
    <source>
        <dbReference type="ARBA" id="ARBA00023310"/>
    </source>
</evidence>
<protein>
    <submittedName>
        <fullName evidence="10">Uncharacterized protein</fullName>
    </submittedName>
</protein>
<gene>
    <name evidence="10" type="ORF">G210_5770</name>
</gene>
<sequence>MSAIIARASKSLTSLSNCATYWFKVSSEVAKTVYQKEGLQPPTLKEFETVYKKAFADLKNPQQQEKIFNQITSYKPTKESLIQYGSLAIQAAGFFAAGEIVGRALPF</sequence>
<evidence type="ECO:0000256" key="1">
    <source>
        <dbReference type="ARBA" id="ARBA00004325"/>
    </source>
</evidence>
<keyword evidence="4" id="KW-0138">CF(0)</keyword>
<keyword evidence="3" id="KW-0813">Transport</keyword>
<evidence type="ECO:0000256" key="6">
    <source>
        <dbReference type="ARBA" id="ARBA00023065"/>
    </source>
</evidence>
<organism evidence="10 11">
    <name type="scientific">Candida maltosa (strain Xu316)</name>
    <name type="common">Yeast</name>
    <dbReference type="NCBI Taxonomy" id="1245528"/>
    <lineage>
        <taxon>Eukaryota</taxon>
        <taxon>Fungi</taxon>
        <taxon>Dikarya</taxon>
        <taxon>Ascomycota</taxon>
        <taxon>Saccharomycotina</taxon>
        <taxon>Pichiomycetes</taxon>
        <taxon>Debaryomycetaceae</taxon>
        <taxon>Candida/Lodderomyces clade</taxon>
        <taxon>Candida</taxon>
    </lineage>
</organism>
<keyword evidence="11" id="KW-1185">Reference proteome</keyword>
<dbReference type="Proteomes" id="UP000011777">
    <property type="component" value="Unassembled WGS sequence"/>
</dbReference>
<keyword evidence="9" id="KW-0066">ATP synthesis</keyword>
<evidence type="ECO:0000313" key="10">
    <source>
        <dbReference type="EMBL" id="EMG49462.1"/>
    </source>
</evidence>
<keyword evidence="5" id="KW-0375">Hydrogen ion transport</keyword>
<keyword evidence="6" id="KW-0406">Ion transport</keyword>
<dbReference type="InterPro" id="IPR006808">
    <property type="entry name" value="ATP_synth_F0_gsu_mt"/>
</dbReference>
<comment type="similarity">
    <text evidence="2">Belongs to the ATPase g subunit family.</text>
</comment>
<dbReference type="HOGENOM" id="CLU_083674_1_0_1"/>